<dbReference type="Pfam" id="PF00561">
    <property type="entry name" value="Abhydrolase_1"/>
    <property type="match status" value="1"/>
</dbReference>
<dbReference type="InterPro" id="IPR050266">
    <property type="entry name" value="AB_hydrolase_sf"/>
</dbReference>
<gene>
    <name evidence="2" type="ORF">EDD58_105121</name>
</gene>
<feature type="domain" description="AB hydrolase-1" evidence="1">
    <location>
        <begin position="28"/>
        <end position="282"/>
    </location>
</feature>
<protein>
    <submittedName>
        <fullName evidence="2">Pimeloyl-ACP methyl ester carboxylesterase</fullName>
    </submittedName>
</protein>
<dbReference type="PANTHER" id="PTHR43798">
    <property type="entry name" value="MONOACYLGLYCEROL LIPASE"/>
    <property type="match status" value="1"/>
</dbReference>
<dbReference type="GO" id="GO:0016020">
    <property type="term" value="C:membrane"/>
    <property type="evidence" value="ECO:0007669"/>
    <property type="project" value="TreeGrafter"/>
</dbReference>
<dbReference type="SUPFAM" id="SSF53474">
    <property type="entry name" value="alpha/beta-Hydrolases"/>
    <property type="match status" value="1"/>
</dbReference>
<dbReference type="RefSeq" id="WP_131925278.1">
    <property type="nucleotide sequence ID" value="NZ_SMAG01000005.1"/>
</dbReference>
<accession>A0A4R3L2N8</accession>
<dbReference type="InterPro" id="IPR029058">
    <property type="entry name" value="AB_hydrolase_fold"/>
</dbReference>
<dbReference type="Gene3D" id="3.40.50.1820">
    <property type="entry name" value="alpha/beta hydrolase"/>
    <property type="match status" value="1"/>
</dbReference>
<dbReference type="AlphaFoldDB" id="A0A4R3L2N8"/>
<reference evidence="2 3" key="1">
    <citation type="submission" date="2019-03" db="EMBL/GenBank/DDBJ databases">
        <title>Genomic Encyclopedia of Type Strains, Phase IV (KMG-IV): sequencing the most valuable type-strain genomes for metagenomic binning, comparative biology and taxonomic classification.</title>
        <authorList>
            <person name="Goeker M."/>
        </authorList>
    </citation>
    <scope>NUCLEOTIDE SEQUENCE [LARGE SCALE GENOMIC DNA]</scope>
    <source>
        <strain evidence="2 3">DSM 45707</strain>
    </source>
</reference>
<organism evidence="2 3">
    <name type="scientific">Hazenella coriacea</name>
    <dbReference type="NCBI Taxonomy" id="1179467"/>
    <lineage>
        <taxon>Bacteria</taxon>
        <taxon>Bacillati</taxon>
        <taxon>Bacillota</taxon>
        <taxon>Bacilli</taxon>
        <taxon>Bacillales</taxon>
        <taxon>Thermoactinomycetaceae</taxon>
        <taxon>Hazenella</taxon>
    </lineage>
</organism>
<comment type="caution">
    <text evidence="2">The sequence shown here is derived from an EMBL/GenBank/DDBJ whole genome shotgun (WGS) entry which is preliminary data.</text>
</comment>
<proteinExistence type="predicted"/>
<sequence>MTMIQCKQVLLSNGEMLGYRERSGGEDLLLLIHGNMTSSKHWDVLMEKLDPKYHLIAVDLRGFGMSSYHQRIDSLKDFSEDIKQFVDALSLKSFSLMGWSTGGGVAMQFTADHPEYVQKLVLLASASTRGYPFVELDPVTGQSLQRLTTRDDIANDRLKTMPVLQAIESKNKEFLQWMWNSLIYTQQQPSVEHYDEYLEDMLTQRNLVDVYHALNVFNISSHHNGLSQGTEDVEKIQVSTLVLWGENDLVVTETMTNEIMEDLKEQARLVILKNCGHSPLIDDCAQLKNQIEQFLQ</sequence>
<evidence type="ECO:0000313" key="3">
    <source>
        <dbReference type="Proteomes" id="UP000294937"/>
    </source>
</evidence>
<dbReference type="InterPro" id="IPR000073">
    <property type="entry name" value="AB_hydrolase_1"/>
</dbReference>
<evidence type="ECO:0000313" key="2">
    <source>
        <dbReference type="EMBL" id="TCS93911.1"/>
    </source>
</evidence>
<dbReference type="PANTHER" id="PTHR43798:SF33">
    <property type="entry name" value="HYDROLASE, PUTATIVE (AFU_ORTHOLOGUE AFUA_2G14860)-RELATED"/>
    <property type="match status" value="1"/>
</dbReference>
<dbReference type="OrthoDB" id="252464at2"/>
<evidence type="ECO:0000259" key="1">
    <source>
        <dbReference type="Pfam" id="PF00561"/>
    </source>
</evidence>
<dbReference type="PRINTS" id="PR00111">
    <property type="entry name" value="ABHYDROLASE"/>
</dbReference>
<keyword evidence="3" id="KW-1185">Reference proteome</keyword>
<name>A0A4R3L2N8_9BACL</name>
<dbReference type="EMBL" id="SMAG01000005">
    <property type="protein sequence ID" value="TCS93911.1"/>
    <property type="molecule type" value="Genomic_DNA"/>
</dbReference>
<dbReference type="Proteomes" id="UP000294937">
    <property type="component" value="Unassembled WGS sequence"/>
</dbReference>